<organism evidence="3 4">
    <name type="scientific">Streblomastix strix</name>
    <dbReference type="NCBI Taxonomy" id="222440"/>
    <lineage>
        <taxon>Eukaryota</taxon>
        <taxon>Metamonada</taxon>
        <taxon>Preaxostyla</taxon>
        <taxon>Oxymonadida</taxon>
        <taxon>Streblomastigidae</taxon>
        <taxon>Streblomastix</taxon>
    </lineage>
</organism>
<reference evidence="3 4" key="1">
    <citation type="submission" date="2019-03" db="EMBL/GenBank/DDBJ databases">
        <title>Single cell metagenomics reveals metabolic interactions within the superorganism composed of flagellate Streblomastix strix and complex community of Bacteroidetes bacteria on its surface.</title>
        <authorList>
            <person name="Treitli S.C."/>
            <person name="Kolisko M."/>
            <person name="Husnik F."/>
            <person name="Keeling P."/>
            <person name="Hampl V."/>
        </authorList>
    </citation>
    <scope>NUCLEOTIDE SEQUENCE [LARGE SCALE GENOMIC DNA]</scope>
    <source>
        <strain evidence="3">ST1C</strain>
    </source>
</reference>
<evidence type="ECO:0000313" key="3">
    <source>
        <dbReference type="EMBL" id="KAA6401038.1"/>
    </source>
</evidence>
<dbReference type="EMBL" id="SNRW01000455">
    <property type="protein sequence ID" value="KAA6401038.1"/>
    <property type="molecule type" value="Genomic_DNA"/>
</dbReference>
<evidence type="ECO:0000256" key="1">
    <source>
        <dbReference type="SAM" id="Coils"/>
    </source>
</evidence>
<feature type="coiled-coil region" evidence="1">
    <location>
        <begin position="478"/>
        <end position="537"/>
    </location>
</feature>
<dbReference type="Proteomes" id="UP000324800">
    <property type="component" value="Unassembled WGS sequence"/>
</dbReference>
<gene>
    <name evidence="3" type="ORF">EZS28_003431</name>
</gene>
<dbReference type="AlphaFoldDB" id="A0A5J4X158"/>
<feature type="compositionally biased region" description="Low complexity" evidence="2">
    <location>
        <begin position="438"/>
        <end position="452"/>
    </location>
</feature>
<comment type="caution">
    <text evidence="3">The sequence shown here is derived from an EMBL/GenBank/DDBJ whole genome shotgun (WGS) entry which is preliminary data.</text>
</comment>
<keyword evidence="1" id="KW-0175">Coiled coil</keyword>
<proteinExistence type="predicted"/>
<name>A0A5J4X158_9EUKA</name>
<feature type="compositionally biased region" description="Polar residues" evidence="2">
    <location>
        <begin position="320"/>
        <end position="335"/>
    </location>
</feature>
<feature type="region of interest" description="Disordered" evidence="2">
    <location>
        <begin position="298"/>
        <end position="340"/>
    </location>
</feature>
<protein>
    <submittedName>
        <fullName evidence="3">Uncharacterized protein</fullName>
    </submittedName>
</protein>
<evidence type="ECO:0000313" key="4">
    <source>
        <dbReference type="Proteomes" id="UP000324800"/>
    </source>
</evidence>
<sequence length="617" mass="73729">MEQHVYTGLEIHRARFYLLFEELQMKEEPSKLDLINEEGFLKFLAKNQLQQQKQLDKVREEGAQLLFDFANYVLNYFRYVLKHEQDMRDQDKLIRTNTLLTEKQRQQALQLQREHYFKEVILLKEKLHEKAKLNEAYIPDELGTFNPLAWITKLIGKENLTGDTSIQYLQQKTQEALEKINVRHQQDVNELQYEIQGLKFQLIGGKLTQKDEIEYQKRRIEEEKIDSQLKLKQEIDSYQYLTDTQSKEIDKLKYQLSAVVTKLEEVQQKGGYVDDYRFDDDYGNDKQKHVGFTSYRNYQEQQQQEKQKQKVEQRRKSNLKSENGSEQIDLNGNEQQNEDDNMLNLTESQTEMQKMKDFGSKKNKTNYKSSKTLMNLLENKKISKEQLQKQVTEKLEGMKEVDRIKWLKTHIKWGKLTHFWKSEYNQGKWPDIEELKQQQQSQQQQEQQIQQQPSEDRMSSTLGRTLREKMQSPREIAKLEAKKKVQDMIRQREELVQQSIKARKELQKLDQANIIKMKNVKEDYEKVQKENIQKQLNARGLVVSLEEEEQIHKKMQQRQKQIASVEARKNVDEFDNKTKTKQEIEQELDDEDQFLEEYQKLVKQKGIKANAQAADIE</sequence>
<accession>A0A5J4X158</accession>
<evidence type="ECO:0000256" key="2">
    <source>
        <dbReference type="SAM" id="MobiDB-lite"/>
    </source>
</evidence>
<feature type="compositionally biased region" description="Basic and acidic residues" evidence="2">
    <location>
        <begin position="303"/>
        <end position="315"/>
    </location>
</feature>
<feature type="region of interest" description="Disordered" evidence="2">
    <location>
        <begin position="438"/>
        <end position="459"/>
    </location>
</feature>